<feature type="signal peptide" evidence="1">
    <location>
        <begin position="1"/>
        <end position="23"/>
    </location>
</feature>
<evidence type="ECO:0000313" key="2">
    <source>
        <dbReference type="EMBL" id="KAJ8915938.1"/>
    </source>
</evidence>
<dbReference type="AlphaFoldDB" id="A0AAV8VNX1"/>
<name>A0AAV8VNX1_9CUCU</name>
<keyword evidence="1" id="KW-0732">Signal</keyword>
<gene>
    <name evidence="2" type="ORF">NQ315_016613</name>
</gene>
<dbReference type="EMBL" id="JANEYG010000047">
    <property type="protein sequence ID" value="KAJ8915938.1"/>
    <property type="molecule type" value="Genomic_DNA"/>
</dbReference>
<dbReference type="Proteomes" id="UP001159042">
    <property type="component" value="Unassembled WGS sequence"/>
</dbReference>
<comment type="caution">
    <text evidence="2">The sequence shown here is derived from an EMBL/GenBank/DDBJ whole genome shotgun (WGS) entry which is preliminary data.</text>
</comment>
<evidence type="ECO:0000256" key="1">
    <source>
        <dbReference type="SAM" id="SignalP"/>
    </source>
</evidence>
<evidence type="ECO:0000313" key="3">
    <source>
        <dbReference type="Proteomes" id="UP001159042"/>
    </source>
</evidence>
<organism evidence="2 3">
    <name type="scientific">Exocentrus adspersus</name>
    <dbReference type="NCBI Taxonomy" id="1586481"/>
    <lineage>
        <taxon>Eukaryota</taxon>
        <taxon>Metazoa</taxon>
        <taxon>Ecdysozoa</taxon>
        <taxon>Arthropoda</taxon>
        <taxon>Hexapoda</taxon>
        <taxon>Insecta</taxon>
        <taxon>Pterygota</taxon>
        <taxon>Neoptera</taxon>
        <taxon>Endopterygota</taxon>
        <taxon>Coleoptera</taxon>
        <taxon>Polyphaga</taxon>
        <taxon>Cucujiformia</taxon>
        <taxon>Chrysomeloidea</taxon>
        <taxon>Cerambycidae</taxon>
        <taxon>Lamiinae</taxon>
        <taxon>Acanthocinini</taxon>
        <taxon>Exocentrus</taxon>
    </lineage>
</organism>
<accession>A0AAV8VNX1</accession>
<sequence length="192" mass="20941">MGLKMASSIIFVVALALAPGIYSATVQTRDLPAISTFPINIDNEIQVLPGTIEVPVLRPAPLPVAPELRPELIPEVAPELRPELIPEVAPELRPELTPEVEAVVPELISVNPCDACFSYMTELIGQLTETTLPEAHPMPEFEVLPEAHPMPEVEVLPEYETLPESGVLPEIVPLPVPVLPTRPEIRPLPIIF</sequence>
<protein>
    <submittedName>
        <fullName evidence="2">Uncharacterized protein</fullName>
    </submittedName>
</protein>
<reference evidence="2 3" key="1">
    <citation type="journal article" date="2023" name="Insect Mol. Biol.">
        <title>Genome sequencing provides insights into the evolution of gene families encoding plant cell wall-degrading enzymes in longhorned beetles.</title>
        <authorList>
            <person name="Shin N.R."/>
            <person name="Okamura Y."/>
            <person name="Kirsch R."/>
            <person name="Pauchet Y."/>
        </authorList>
    </citation>
    <scope>NUCLEOTIDE SEQUENCE [LARGE SCALE GENOMIC DNA]</scope>
    <source>
        <strain evidence="2">EAD_L_NR</strain>
    </source>
</reference>
<keyword evidence="3" id="KW-1185">Reference proteome</keyword>
<feature type="chain" id="PRO_5043787654" evidence="1">
    <location>
        <begin position="24"/>
        <end position="192"/>
    </location>
</feature>
<proteinExistence type="predicted"/>